<proteinExistence type="predicted"/>
<feature type="transmembrane region" description="Helical" evidence="5">
    <location>
        <begin position="500"/>
        <end position="521"/>
    </location>
</feature>
<dbReference type="InterPro" id="IPR000832">
    <property type="entry name" value="GPCR_2_secretin-like"/>
</dbReference>
<dbReference type="AlphaFoldDB" id="A0A2G8KPH9"/>
<feature type="transmembrane region" description="Helical" evidence="5">
    <location>
        <begin position="423"/>
        <end position="444"/>
    </location>
</feature>
<keyword evidence="4 5" id="KW-0472">Membrane</keyword>
<keyword evidence="8" id="KW-1185">Reference proteome</keyword>
<organism evidence="7 8">
    <name type="scientific">Stichopus japonicus</name>
    <name type="common">Sea cucumber</name>
    <dbReference type="NCBI Taxonomy" id="307972"/>
    <lineage>
        <taxon>Eukaryota</taxon>
        <taxon>Metazoa</taxon>
        <taxon>Echinodermata</taxon>
        <taxon>Eleutherozoa</taxon>
        <taxon>Echinozoa</taxon>
        <taxon>Holothuroidea</taxon>
        <taxon>Aspidochirotacea</taxon>
        <taxon>Aspidochirotida</taxon>
        <taxon>Stichopodidae</taxon>
        <taxon>Apostichopus</taxon>
    </lineage>
</organism>
<accession>A0A2G8KPH9</accession>
<dbReference type="PANTHER" id="PTHR45902:SF1">
    <property type="entry name" value="LATROPHILIN RECEPTOR-LIKE PROTEIN A"/>
    <property type="match status" value="1"/>
</dbReference>
<dbReference type="GO" id="GO:0007166">
    <property type="term" value="P:cell surface receptor signaling pathway"/>
    <property type="evidence" value="ECO:0007669"/>
    <property type="project" value="InterPro"/>
</dbReference>
<comment type="subcellular location">
    <subcellularLocation>
        <location evidence="1">Membrane</location>
        <topology evidence="1">Multi-pass membrane protein</topology>
    </subcellularLocation>
</comment>
<reference evidence="7 8" key="1">
    <citation type="journal article" date="2017" name="PLoS Biol.">
        <title>The sea cucumber genome provides insights into morphological evolution and visceral regeneration.</title>
        <authorList>
            <person name="Zhang X."/>
            <person name="Sun L."/>
            <person name="Yuan J."/>
            <person name="Sun Y."/>
            <person name="Gao Y."/>
            <person name="Zhang L."/>
            <person name="Li S."/>
            <person name="Dai H."/>
            <person name="Hamel J.F."/>
            <person name="Liu C."/>
            <person name="Yu Y."/>
            <person name="Liu S."/>
            <person name="Lin W."/>
            <person name="Guo K."/>
            <person name="Jin S."/>
            <person name="Xu P."/>
            <person name="Storey K.B."/>
            <person name="Huan P."/>
            <person name="Zhang T."/>
            <person name="Zhou Y."/>
            <person name="Zhang J."/>
            <person name="Lin C."/>
            <person name="Li X."/>
            <person name="Xing L."/>
            <person name="Huo D."/>
            <person name="Sun M."/>
            <person name="Wang L."/>
            <person name="Mercier A."/>
            <person name="Li F."/>
            <person name="Yang H."/>
            <person name="Xiang J."/>
        </authorList>
    </citation>
    <scope>NUCLEOTIDE SEQUENCE [LARGE SCALE GENOMIC DNA]</scope>
    <source>
        <strain evidence="7">Shaxun</strain>
        <tissue evidence="7">Muscle</tissue>
    </source>
</reference>
<keyword evidence="7" id="KW-0675">Receptor</keyword>
<protein>
    <submittedName>
        <fullName evidence="7">Putative G-protein coupled receptor</fullName>
    </submittedName>
</protein>
<dbReference type="Gene3D" id="1.20.1070.10">
    <property type="entry name" value="Rhodopsin 7-helix transmembrane proteins"/>
    <property type="match status" value="1"/>
</dbReference>
<feature type="transmembrane region" description="Helical" evidence="5">
    <location>
        <begin position="591"/>
        <end position="612"/>
    </location>
</feature>
<evidence type="ECO:0000256" key="1">
    <source>
        <dbReference type="ARBA" id="ARBA00004141"/>
    </source>
</evidence>
<keyword evidence="3 5" id="KW-1133">Transmembrane helix</keyword>
<name>A0A2G8KPH9_STIJA</name>
<keyword evidence="2 5" id="KW-0812">Transmembrane</keyword>
<evidence type="ECO:0000256" key="2">
    <source>
        <dbReference type="ARBA" id="ARBA00022692"/>
    </source>
</evidence>
<evidence type="ECO:0000256" key="3">
    <source>
        <dbReference type="ARBA" id="ARBA00022989"/>
    </source>
</evidence>
<evidence type="ECO:0000256" key="4">
    <source>
        <dbReference type="ARBA" id="ARBA00023136"/>
    </source>
</evidence>
<evidence type="ECO:0000256" key="5">
    <source>
        <dbReference type="SAM" id="Phobius"/>
    </source>
</evidence>
<feature type="transmembrane region" description="Helical" evidence="5">
    <location>
        <begin position="618"/>
        <end position="638"/>
    </location>
</feature>
<feature type="transmembrane region" description="Helical" evidence="5">
    <location>
        <begin position="456"/>
        <end position="479"/>
    </location>
</feature>
<evidence type="ECO:0000259" key="6">
    <source>
        <dbReference type="PROSITE" id="PS50261"/>
    </source>
</evidence>
<sequence length="677" mass="76177">MISAPITTSDGNSYKNKECLNCSYYSQNVNINLREICKTNRIPPPNIPCPIDKITGLPDCPSAASPNLVPISITFNFGGQNGGISIISGDEEIETTYVECNVGEVFDPIASECILMSCPNGYVLIDRNCVETQSIDYRNDTSQCVQFSTNITVETQLTNPCQKYFKNVTDCLPESLISPTDLFENSCYSLKETTIYEYKTNLASTEVFRKIISPYFVIGDQSFGQSFCRDVIVLRVNAQCALNSSFSKLECDPTWMNSSLWSLNENSTNVFFKETAEFVTLNEVKFRHNVDFAVDPNGINRETAEVQRCQLVQDQKTTCPFIMMEASDFKAESNESDVLVYIYNTSVRFTPEMYIQYNNGSIQVCNFLQENGEKYIIFFPTYTTLEIILTTIGLSLSIIALLFSLLTYAIFHSLRARMACVHNILLCVFLLIADILLLLAGWATTSPVFCSLVSGFGHFFWLAVFSTSTVRGFDMFLTFKNSYKPSDKGIPTTIKVVIHITRCILVPVLISGTLLTLFLINDNRYGVSYGTVHGCWIGGPMINLLAFGIPLLFSIVVNLFAFTYVTSAICKHKCSNNFIRRNISSAQKHEIIIYAKIFMDLSLTWITGFVAWFTDLQVFWYLFTILTSSHGVLIFLAFTCKARIWKLWSNLLNGRKDTVSSSSTFLTRVKISSSKPK</sequence>
<dbReference type="EMBL" id="MRZV01000442">
    <property type="protein sequence ID" value="PIK49911.1"/>
    <property type="molecule type" value="Genomic_DNA"/>
</dbReference>
<feature type="transmembrane region" description="Helical" evidence="5">
    <location>
        <begin position="387"/>
        <end position="411"/>
    </location>
</feature>
<evidence type="ECO:0000313" key="7">
    <source>
        <dbReference type="EMBL" id="PIK49911.1"/>
    </source>
</evidence>
<comment type="caution">
    <text evidence="7">The sequence shown here is derived from an EMBL/GenBank/DDBJ whole genome shotgun (WGS) entry which is preliminary data.</text>
</comment>
<dbReference type="PANTHER" id="PTHR45902">
    <property type="entry name" value="LATROPHILIN RECEPTOR-LIKE PROTEIN A"/>
    <property type="match status" value="1"/>
</dbReference>
<dbReference type="GO" id="GO:0004930">
    <property type="term" value="F:G protein-coupled receptor activity"/>
    <property type="evidence" value="ECO:0007669"/>
    <property type="project" value="InterPro"/>
</dbReference>
<dbReference type="InterPro" id="IPR017981">
    <property type="entry name" value="GPCR_2-like_7TM"/>
</dbReference>
<feature type="transmembrane region" description="Helical" evidence="5">
    <location>
        <begin position="541"/>
        <end position="570"/>
    </location>
</feature>
<dbReference type="Proteomes" id="UP000230750">
    <property type="component" value="Unassembled WGS sequence"/>
</dbReference>
<dbReference type="InterPro" id="IPR053231">
    <property type="entry name" value="GPCR_LN-TM7"/>
</dbReference>
<evidence type="ECO:0000313" key="8">
    <source>
        <dbReference type="Proteomes" id="UP000230750"/>
    </source>
</evidence>
<gene>
    <name evidence="7" type="ORF">BSL78_13233</name>
</gene>
<feature type="domain" description="G-protein coupled receptors family 2 profile 2" evidence="6">
    <location>
        <begin position="386"/>
        <end position="642"/>
    </location>
</feature>
<dbReference type="Pfam" id="PF00002">
    <property type="entry name" value="7tm_2"/>
    <property type="match status" value="1"/>
</dbReference>
<dbReference type="OrthoDB" id="6153483at2759"/>
<dbReference type="PROSITE" id="PS50261">
    <property type="entry name" value="G_PROTEIN_RECEP_F2_4"/>
    <property type="match status" value="1"/>
</dbReference>
<dbReference type="CDD" id="cd13952">
    <property type="entry name" value="7tm_classB"/>
    <property type="match status" value="1"/>
</dbReference>
<dbReference type="GO" id="GO:0016020">
    <property type="term" value="C:membrane"/>
    <property type="evidence" value="ECO:0007669"/>
    <property type="project" value="UniProtKB-SubCell"/>
</dbReference>